<keyword evidence="6 14" id="KW-0378">Hydrolase</keyword>
<evidence type="ECO:0000256" key="4">
    <source>
        <dbReference type="ARBA" id="ARBA00022723"/>
    </source>
</evidence>
<dbReference type="InterPro" id="IPR014001">
    <property type="entry name" value="Helicase_ATP-bd"/>
</dbReference>
<gene>
    <name evidence="14" type="ORF">J2S07_003723</name>
</gene>
<dbReference type="InterPro" id="IPR038257">
    <property type="entry name" value="CRISPR-assoc_Cas3_HD_sf"/>
</dbReference>
<dbReference type="NCBIfam" id="TIGR01596">
    <property type="entry name" value="cas3_HD"/>
    <property type="match status" value="1"/>
</dbReference>
<dbReference type="SUPFAM" id="SSF52540">
    <property type="entry name" value="P-loop containing nucleoside triphosphate hydrolases"/>
    <property type="match status" value="1"/>
</dbReference>
<dbReference type="InterPro" id="IPR006474">
    <property type="entry name" value="Helicase_Cas3_CRISPR-ass_core"/>
</dbReference>
<dbReference type="InterPro" id="IPR011545">
    <property type="entry name" value="DEAD/DEAH_box_helicase_dom"/>
</dbReference>
<evidence type="ECO:0000256" key="5">
    <source>
        <dbReference type="ARBA" id="ARBA00022741"/>
    </source>
</evidence>
<dbReference type="RefSeq" id="WP_307151856.1">
    <property type="nucleotide sequence ID" value="NZ_JAUSTU010000026.1"/>
</dbReference>
<dbReference type="InterPro" id="IPR006483">
    <property type="entry name" value="CRISPR-assoc_Cas3_HD"/>
</dbReference>
<keyword evidence="15" id="KW-1185">Reference proteome</keyword>
<evidence type="ECO:0000313" key="15">
    <source>
        <dbReference type="Proteomes" id="UP001231362"/>
    </source>
</evidence>
<organism evidence="14 15">
    <name type="scientific">Anoxybacillus andreesenii</name>
    <dbReference type="NCBI Taxonomy" id="1325932"/>
    <lineage>
        <taxon>Bacteria</taxon>
        <taxon>Bacillati</taxon>
        <taxon>Bacillota</taxon>
        <taxon>Bacilli</taxon>
        <taxon>Bacillales</taxon>
        <taxon>Anoxybacillaceae</taxon>
        <taxon>Anoxybacillus</taxon>
    </lineage>
</organism>
<reference evidence="14 15" key="1">
    <citation type="submission" date="2023-07" db="EMBL/GenBank/DDBJ databases">
        <title>Genomic Encyclopedia of Type Strains, Phase IV (KMG-IV): sequencing the most valuable type-strain genomes for metagenomic binning, comparative biology and taxonomic classification.</title>
        <authorList>
            <person name="Goeker M."/>
        </authorList>
    </citation>
    <scope>NUCLEOTIDE SEQUENCE [LARGE SCALE GENOMIC DNA]</scope>
    <source>
        <strain evidence="14 15">DSM 23948</strain>
    </source>
</reference>
<comment type="similarity">
    <text evidence="1">In the N-terminal section; belongs to the CRISPR-associated nuclease Cas3-HD family.</text>
</comment>
<dbReference type="Pfam" id="PF22590">
    <property type="entry name" value="Cas3-like_C_2"/>
    <property type="match status" value="1"/>
</dbReference>
<evidence type="ECO:0000256" key="6">
    <source>
        <dbReference type="ARBA" id="ARBA00022801"/>
    </source>
</evidence>
<comment type="similarity">
    <text evidence="10">Belongs to the DEAD box helicase family.</text>
</comment>
<feature type="domain" description="HD Cas3-type" evidence="13">
    <location>
        <begin position="568"/>
        <end position="784"/>
    </location>
</feature>
<keyword evidence="14" id="KW-0255">Endonuclease</keyword>
<keyword evidence="8" id="KW-0067">ATP-binding</keyword>
<comment type="caution">
    <text evidence="14">The sequence shown here is derived from an EMBL/GenBank/DDBJ whole genome shotgun (WGS) entry which is preliminary data.</text>
</comment>
<name>A0ABT9V8V1_9BACL</name>
<dbReference type="GO" id="GO:0004519">
    <property type="term" value="F:endonuclease activity"/>
    <property type="evidence" value="ECO:0007669"/>
    <property type="project" value="UniProtKB-KW"/>
</dbReference>
<comment type="similarity">
    <text evidence="2">In the central section; belongs to the CRISPR-associated helicase Cas3 family.</text>
</comment>
<dbReference type="Gene3D" id="3.40.50.300">
    <property type="entry name" value="P-loop containing nucleotide triphosphate hydrolases"/>
    <property type="match status" value="2"/>
</dbReference>
<dbReference type="EMBL" id="JAUSTU010000026">
    <property type="protein sequence ID" value="MDQ0157388.1"/>
    <property type="molecule type" value="Genomic_DNA"/>
</dbReference>
<dbReference type="InterPro" id="IPR054712">
    <property type="entry name" value="Cas3-like_dom"/>
</dbReference>
<evidence type="ECO:0000259" key="11">
    <source>
        <dbReference type="PROSITE" id="PS51192"/>
    </source>
</evidence>
<dbReference type="SMART" id="SM00490">
    <property type="entry name" value="HELICc"/>
    <property type="match status" value="1"/>
</dbReference>
<dbReference type="CDD" id="cd09641">
    <property type="entry name" value="Cas3''_I"/>
    <property type="match status" value="1"/>
</dbReference>
<dbReference type="PROSITE" id="PS51192">
    <property type="entry name" value="HELICASE_ATP_BIND_1"/>
    <property type="match status" value="1"/>
</dbReference>
<evidence type="ECO:0000259" key="13">
    <source>
        <dbReference type="PROSITE" id="PS51643"/>
    </source>
</evidence>
<keyword evidence="4" id="KW-0479">Metal-binding</keyword>
<dbReference type="Pfam" id="PF18019">
    <property type="entry name" value="Cas3_HD"/>
    <property type="match status" value="1"/>
</dbReference>
<dbReference type="EC" id="3.6.4.-" evidence="14"/>
<evidence type="ECO:0000256" key="10">
    <source>
        <dbReference type="ARBA" id="ARBA00038437"/>
    </source>
</evidence>
<dbReference type="PANTHER" id="PTHR47959">
    <property type="entry name" value="ATP-DEPENDENT RNA HELICASE RHLE-RELATED"/>
    <property type="match status" value="1"/>
</dbReference>
<evidence type="ECO:0000256" key="1">
    <source>
        <dbReference type="ARBA" id="ARBA00006847"/>
    </source>
</evidence>
<proteinExistence type="inferred from homology"/>
<dbReference type="SMART" id="SM00487">
    <property type="entry name" value="DEXDc"/>
    <property type="match status" value="1"/>
</dbReference>
<dbReference type="NCBIfam" id="TIGR01587">
    <property type="entry name" value="cas3_core"/>
    <property type="match status" value="1"/>
</dbReference>
<keyword evidence="3" id="KW-0540">Nuclease</keyword>
<feature type="domain" description="Helicase C-terminal" evidence="12">
    <location>
        <begin position="245"/>
        <end position="412"/>
    </location>
</feature>
<dbReference type="PROSITE" id="PS51643">
    <property type="entry name" value="HD_CAS3"/>
    <property type="match status" value="1"/>
</dbReference>
<evidence type="ECO:0000256" key="3">
    <source>
        <dbReference type="ARBA" id="ARBA00022722"/>
    </source>
</evidence>
<dbReference type="PROSITE" id="PS51194">
    <property type="entry name" value="HELICASE_CTER"/>
    <property type="match status" value="1"/>
</dbReference>
<keyword evidence="9" id="KW-0051">Antiviral defense</keyword>
<accession>A0ABT9V8V1</accession>
<dbReference type="Gene3D" id="1.10.3210.30">
    <property type="match status" value="1"/>
</dbReference>
<feature type="domain" description="Helicase ATP-binding" evidence="11">
    <location>
        <begin position="37"/>
        <end position="218"/>
    </location>
</feature>
<dbReference type="EC" id="3.1.-.-" evidence="14"/>
<evidence type="ECO:0000256" key="2">
    <source>
        <dbReference type="ARBA" id="ARBA00009046"/>
    </source>
</evidence>
<keyword evidence="7" id="KW-0347">Helicase</keyword>
<protein>
    <submittedName>
        <fullName evidence="14">CRISPR-associated endonuclease/helicase Cas3</fullName>
        <ecNumber evidence="14">3.1.-.-</ecNumber>
        <ecNumber evidence="14">3.6.4.-</ecNumber>
    </submittedName>
</protein>
<dbReference type="Proteomes" id="UP001231362">
    <property type="component" value="Unassembled WGS sequence"/>
</dbReference>
<evidence type="ECO:0000256" key="9">
    <source>
        <dbReference type="ARBA" id="ARBA00023118"/>
    </source>
</evidence>
<dbReference type="InterPro" id="IPR027417">
    <property type="entry name" value="P-loop_NTPase"/>
</dbReference>
<keyword evidence="5" id="KW-0547">Nucleotide-binding</keyword>
<dbReference type="GO" id="GO:0016787">
    <property type="term" value="F:hydrolase activity"/>
    <property type="evidence" value="ECO:0007669"/>
    <property type="project" value="UniProtKB-KW"/>
</dbReference>
<evidence type="ECO:0000259" key="12">
    <source>
        <dbReference type="PROSITE" id="PS51194"/>
    </source>
</evidence>
<dbReference type="Pfam" id="PF00270">
    <property type="entry name" value="DEAD"/>
    <property type="match status" value="1"/>
</dbReference>
<dbReference type="InterPro" id="IPR001650">
    <property type="entry name" value="Helicase_C-like"/>
</dbReference>
<evidence type="ECO:0000256" key="7">
    <source>
        <dbReference type="ARBA" id="ARBA00022806"/>
    </source>
</evidence>
<evidence type="ECO:0000313" key="14">
    <source>
        <dbReference type="EMBL" id="MDQ0157388.1"/>
    </source>
</evidence>
<dbReference type="InterPro" id="IPR050079">
    <property type="entry name" value="DEAD_box_RNA_helicase"/>
</dbReference>
<sequence length="803" mass="92738">MLLTEEKIDLVFKEMSKKLDSNKQGFTPLEFQKQIVHAHLNEGKNVILHAPTGAGKTLAALAPFYISKNLSEDISYPNQTIYVLPMRTLAHSLAKEAKEISESWRVTTQTGELQEDPFFINGDVIFTTIDQALSGALTLPLSLPERLANINAGVWPGNYLIFDEFHLLDPKRSFQTTIHLLKQLCVEMQLTRFTIMTATLSRELREILAKELNAVHIEVSESDLPKIKSQFNKKRKVVTHSARLSADEIIEKHNAKTIVIVNQVDRAKALYNEIKNNTLIDTDLFLLHSQLLSDERKSVEGKLKDYFGKNRNNKNAILIATQVIEVGLDITSDTMLTEVSSAQSFLQRIGRNARFEKEEGAVHVYSIKDYESDRPWLPYEEDEVSDAESYLQAHNNTYFDYLTSNAMINELYGQRDKELWEQIKLNLGNHYKVMAKAYEEHKKGLASDLIRSIKSVSILIHDNPPNDEDIYLYETISISLGKIKGFISQLIKSSIVFQGKIQKVVYEKKNLTLRDIEGIKDVQTHDLIIIHPSLAAYRENSGLELGTPSADKTYRFPLKNDKSITKRYDYKMDTFREHVQACLMAFQQICYPKSIHTISRLAKAFNIEMEDIERIIRFVIITHDIGKLAKEWQIKAMNVQLLADPNFNQETLLAHMDNPSRKRANLPEHSVLGAVIANYLFKTEVKYREFEIPVLTAIAHHHSAIVERFEWHKPFKGTRELLFILEENGWLFSIEEMLNSLKFAEEKKVKKSWSDQWSYWHVDHKQYWLYLFLVRQLRISDQKSFEFIDDIRKQKATIGDKNG</sequence>
<dbReference type="PANTHER" id="PTHR47959:SF16">
    <property type="entry name" value="CRISPR-ASSOCIATED NUCLEASE_HELICASE CAS3-RELATED"/>
    <property type="match status" value="1"/>
</dbReference>
<evidence type="ECO:0000256" key="8">
    <source>
        <dbReference type="ARBA" id="ARBA00022840"/>
    </source>
</evidence>